<dbReference type="Pfam" id="PF07963">
    <property type="entry name" value="N_methyl"/>
    <property type="match status" value="1"/>
</dbReference>
<dbReference type="AlphaFoldDB" id="A0A1F6U2R7"/>
<dbReference type="GO" id="GO:0043107">
    <property type="term" value="P:type IV pilus-dependent motility"/>
    <property type="evidence" value="ECO:0007669"/>
    <property type="project" value="TreeGrafter"/>
</dbReference>
<dbReference type="Gene3D" id="3.30.700.10">
    <property type="entry name" value="Glycoprotein, Type 4 Pilin"/>
    <property type="match status" value="1"/>
</dbReference>
<dbReference type="InterPro" id="IPR045584">
    <property type="entry name" value="Pilin-like"/>
</dbReference>
<dbReference type="PANTHER" id="PTHR30093">
    <property type="entry name" value="GENERAL SECRETION PATHWAY PROTEIN G"/>
    <property type="match status" value="1"/>
</dbReference>
<keyword evidence="4" id="KW-0812">Transmembrane</keyword>
<evidence type="ECO:0000313" key="6">
    <source>
        <dbReference type="Proteomes" id="UP000179037"/>
    </source>
</evidence>
<evidence type="ECO:0000256" key="2">
    <source>
        <dbReference type="ARBA" id="ARBA00022481"/>
    </source>
</evidence>
<dbReference type="Proteomes" id="UP000179037">
    <property type="component" value="Unassembled WGS sequence"/>
</dbReference>
<evidence type="ECO:0000256" key="1">
    <source>
        <dbReference type="ARBA" id="ARBA00005233"/>
    </source>
</evidence>
<feature type="transmembrane region" description="Helical" evidence="4">
    <location>
        <begin position="7"/>
        <end position="31"/>
    </location>
</feature>
<proteinExistence type="inferred from homology"/>
<sequence>MKKLQQGFTLIELMIVVAIIGILAAIAVPAYQDYTIRSKVSEAASMASAARTAVDVAYSEGFTLGAVPVTHSSLGLAGAASYNAKYVSKVSMRSRGIVVISLRGAGTLGLGTATGTLVQYVPSARAGNLQWTITGNIPIKYRPKS</sequence>
<dbReference type="SUPFAM" id="SSF54523">
    <property type="entry name" value="Pili subunits"/>
    <property type="match status" value="1"/>
</dbReference>
<dbReference type="PROSITE" id="PS00409">
    <property type="entry name" value="PROKAR_NTER_METHYL"/>
    <property type="match status" value="1"/>
</dbReference>
<keyword evidence="4" id="KW-0472">Membrane</keyword>
<name>A0A1F6U2R7_9PROT</name>
<keyword evidence="3" id="KW-0281">Fimbrium</keyword>
<evidence type="ECO:0000256" key="4">
    <source>
        <dbReference type="SAM" id="Phobius"/>
    </source>
</evidence>
<gene>
    <name evidence="5" type="ORF">A3A87_10005</name>
</gene>
<dbReference type="InterPro" id="IPR001082">
    <property type="entry name" value="Pilin"/>
</dbReference>
<keyword evidence="2" id="KW-0488">Methylation</keyword>
<dbReference type="GO" id="GO:0044096">
    <property type="term" value="C:type IV pilus"/>
    <property type="evidence" value="ECO:0007669"/>
    <property type="project" value="TreeGrafter"/>
</dbReference>
<organism evidence="5 6">
    <name type="scientific">Candidatus Muproteobacteria bacterium RIFCSPLOWO2_01_FULL_60_18</name>
    <dbReference type="NCBI Taxonomy" id="1817768"/>
    <lineage>
        <taxon>Bacteria</taxon>
        <taxon>Pseudomonadati</taxon>
        <taxon>Pseudomonadota</taxon>
        <taxon>Candidatus Muproteobacteria</taxon>
    </lineage>
</organism>
<evidence type="ECO:0000313" key="5">
    <source>
        <dbReference type="EMBL" id="OGI51622.1"/>
    </source>
</evidence>
<dbReference type="InterPro" id="IPR012902">
    <property type="entry name" value="N_methyl_site"/>
</dbReference>
<evidence type="ECO:0008006" key="7">
    <source>
        <dbReference type="Google" id="ProtNLM"/>
    </source>
</evidence>
<dbReference type="Pfam" id="PF00114">
    <property type="entry name" value="Pilin"/>
    <property type="match status" value="1"/>
</dbReference>
<dbReference type="PANTHER" id="PTHR30093:SF34">
    <property type="entry name" value="PREPILIN PEPTIDASE-DEPENDENT PROTEIN D"/>
    <property type="match status" value="1"/>
</dbReference>
<protein>
    <recommendedName>
        <fullName evidence="7">Prepilin-type N-terminal cleavage/methylation domain-containing protein</fullName>
    </recommendedName>
</protein>
<dbReference type="EMBL" id="MFTC01000036">
    <property type="protein sequence ID" value="OGI51622.1"/>
    <property type="molecule type" value="Genomic_DNA"/>
</dbReference>
<dbReference type="GO" id="GO:0007155">
    <property type="term" value="P:cell adhesion"/>
    <property type="evidence" value="ECO:0007669"/>
    <property type="project" value="InterPro"/>
</dbReference>
<accession>A0A1F6U2R7</accession>
<reference evidence="5 6" key="1">
    <citation type="journal article" date="2016" name="Nat. Commun.">
        <title>Thousands of microbial genomes shed light on interconnected biogeochemical processes in an aquifer system.</title>
        <authorList>
            <person name="Anantharaman K."/>
            <person name="Brown C.T."/>
            <person name="Hug L.A."/>
            <person name="Sharon I."/>
            <person name="Castelle C.J."/>
            <person name="Probst A.J."/>
            <person name="Thomas B.C."/>
            <person name="Singh A."/>
            <person name="Wilkins M.J."/>
            <person name="Karaoz U."/>
            <person name="Brodie E.L."/>
            <person name="Williams K.H."/>
            <person name="Hubbard S.S."/>
            <person name="Banfield J.F."/>
        </authorList>
    </citation>
    <scope>NUCLEOTIDE SEQUENCE [LARGE SCALE GENOMIC DNA]</scope>
</reference>
<comment type="similarity">
    <text evidence="1 3">Belongs to the N-Me-Phe pilin family.</text>
</comment>
<comment type="caution">
    <text evidence="5">The sequence shown here is derived from an EMBL/GenBank/DDBJ whole genome shotgun (WGS) entry which is preliminary data.</text>
</comment>
<evidence type="ECO:0000256" key="3">
    <source>
        <dbReference type="RuleBase" id="RU000389"/>
    </source>
</evidence>
<dbReference type="STRING" id="1817768.A3A87_10005"/>
<keyword evidence="4" id="KW-1133">Transmembrane helix</keyword>
<dbReference type="NCBIfam" id="TIGR02532">
    <property type="entry name" value="IV_pilin_GFxxxE"/>
    <property type="match status" value="1"/>
</dbReference>